<dbReference type="AlphaFoldDB" id="X1TLY0"/>
<dbReference type="InterPro" id="IPR013785">
    <property type="entry name" value="Aldolase_TIM"/>
</dbReference>
<dbReference type="SUPFAM" id="SSF51395">
    <property type="entry name" value="FMN-linked oxidoreductases"/>
    <property type="match status" value="1"/>
</dbReference>
<dbReference type="EMBL" id="BARW01021821">
    <property type="protein sequence ID" value="GAI92371.1"/>
    <property type="molecule type" value="Genomic_DNA"/>
</dbReference>
<accession>X1TLY0</accession>
<feature type="non-terminal residue" evidence="4">
    <location>
        <position position="1"/>
    </location>
</feature>
<dbReference type="Gene3D" id="3.20.20.70">
    <property type="entry name" value="Aldolase class I"/>
    <property type="match status" value="1"/>
</dbReference>
<organism evidence="4">
    <name type="scientific">marine sediment metagenome</name>
    <dbReference type="NCBI Taxonomy" id="412755"/>
    <lineage>
        <taxon>unclassified sequences</taxon>
        <taxon>metagenomes</taxon>
        <taxon>ecological metagenomes</taxon>
    </lineage>
</organism>
<evidence type="ECO:0000256" key="2">
    <source>
        <dbReference type="ARBA" id="ARBA00023002"/>
    </source>
</evidence>
<evidence type="ECO:0000313" key="4">
    <source>
        <dbReference type="EMBL" id="GAI92371.1"/>
    </source>
</evidence>
<reference evidence="4" key="1">
    <citation type="journal article" date="2014" name="Front. Microbiol.">
        <title>High frequency of phylogenetically diverse reductive dehalogenase-homologous genes in deep subseafloor sedimentary metagenomes.</title>
        <authorList>
            <person name="Kawai M."/>
            <person name="Futagami T."/>
            <person name="Toyoda A."/>
            <person name="Takaki Y."/>
            <person name="Nishi S."/>
            <person name="Hori S."/>
            <person name="Arai W."/>
            <person name="Tsubouchi T."/>
            <person name="Morono Y."/>
            <person name="Uchiyama I."/>
            <person name="Ito T."/>
            <person name="Fujiyama A."/>
            <person name="Inagaki F."/>
            <person name="Takami H."/>
        </authorList>
    </citation>
    <scope>NUCLEOTIDE SEQUENCE</scope>
    <source>
        <strain evidence="4">Expedition CK06-06</strain>
    </source>
</reference>
<keyword evidence="1" id="KW-0285">Flavoprotein</keyword>
<evidence type="ECO:0000256" key="1">
    <source>
        <dbReference type="ARBA" id="ARBA00022630"/>
    </source>
</evidence>
<proteinExistence type="predicted"/>
<dbReference type="GO" id="GO:0010181">
    <property type="term" value="F:FMN binding"/>
    <property type="evidence" value="ECO:0007669"/>
    <property type="project" value="InterPro"/>
</dbReference>
<name>X1TLY0_9ZZZZ</name>
<protein>
    <recommendedName>
        <fullName evidence="3">NADH:flavin oxidoreductase/NADH oxidase N-terminal domain-containing protein</fullName>
    </recommendedName>
</protein>
<evidence type="ECO:0000259" key="3">
    <source>
        <dbReference type="Pfam" id="PF00724"/>
    </source>
</evidence>
<dbReference type="InterPro" id="IPR051799">
    <property type="entry name" value="NADH_flavin_oxidoreductase"/>
</dbReference>
<comment type="caution">
    <text evidence="4">The sequence shown here is derived from an EMBL/GenBank/DDBJ whole genome shotgun (WGS) entry which is preliminary data.</text>
</comment>
<keyword evidence="2" id="KW-0560">Oxidoreductase</keyword>
<sequence length="155" mass="17349">FAIHIKINSDDFIEGGFTQSEMVQVSAMLESTGIDAIELSGGTSLKISNYSSSRVGEIDSKEEEVYYRDAAKLYKEKIAVPLILVGGIRSYRVAKELIEKDLVDYISLCRPLIREPDLIKCWQEGDIKRAACISCNRCFEPTRAGEGIYCVVEKK</sequence>
<dbReference type="Pfam" id="PF00724">
    <property type="entry name" value="Oxidored_FMN"/>
    <property type="match status" value="1"/>
</dbReference>
<dbReference type="InterPro" id="IPR001155">
    <property type="entry name" value="OxRdtase_FMN_N"/>
</dbReference>
<gene>
    <name evidence="4" type="ORF">S12H4_36584</name>
</gene>
<feature type="domain" description="NADH:flavin oxidoreductase/NADH oxidase N-terminal" evidence="3">
    <location>
        <begin position="3"/>
        <end position="123"/>
    </location>
</feature>
<dbReference type="PANTHER" id="PTHR43656">
    <property type="entry name" value="BINDING OXIDOREDUCTASE, PUTATIVE (AFU_ORTHOLOGUE AFUA_2G08260)-RELATED"/>
    <property type="match status" value="1"/>
</dbReference>
<dbReference type="PANTHER" id="PTHR43656:SF2">
    <property type="entry name" value="BINDING OXIDOREDUCTASE, PUTATIVE (AFU_ORTHOLOGUE AFUA_2G08260)-RELATED"/>
    <property type="match status" value="1"/>
</dbReference>
<dbReference type="GO" id="GO:0016491">
    <property type="term" value="F:oxidoreductase activity"/>
    <property type="evidence" value="ECO:0007669"/>
    <property type="project" value="UniProtKB-KW"/>
</dbReference>